<dbReference type="Pfam" id="PF11187">
    <property type="entry name" value="Mbeg1-like"/>
    <property type="match status" value="1"/>
</dbReference>
<reference evidence="1" key="2">
    <citation type="journal article" date="2021" name="PeerJ">
        <title>Extensive microbial diversity within the chicken gut microbiome revealed by metagenomics and culture.</title>
        <authorList>
            <person name="Gilroy R."/>
            <person name="Ravi A."/>
            <person name="Getino M."/>
            <person name="Pursley I."/>
            <person name="Horton D.L."/>
            <person name="Alikhan N.F."/>
            <person name="Baker D."/>
            <person name="Gharbi K."/>
            <person name="Hall N."/>
            <person name="Watson M."/>
            <person name="Adriaenssens E.M."/>
            <person name="Foster-Nyarko E."/>
            <person name="Jarju S."/>
            <person name="Secka A."/>
            <person name="Antonio M."/>
            <person name="Oren A."/>
            <person name="Chaudhuri R.R."/>
            <person name="La Ragione R."/>
            <person name="Hildebrand F."/>
            <person name="Pallen M.J."/>
        </authorList>
    </citation>
    <scope>NUCLEOTIDE SEQUENCE</scope>
    <source>
        <strain evidence="1">ChiHjej10B9-9673</strain>
    </source>
</reference>
<dbReference type="AlphaFoldDB" id="A0A9D1FDR3"/>
<proteinExistence type="predicted"/>
<organism evidence="1 2">
    <name type="scientific">Candidatus Scatomorpha merdipullorum</name>
    <dbReference type="NCBI Taxonomy" id="2840927"/>
    <lineage>
        <taxon>Bacteria</taxon>
        <taxon>Bacillati</taxon>
        <taxon>Bacillota</taxon>
        <taxon>Clostridia</taxon>
        <taxon>Eubacteriales</taxon>
        <taxon>Candidatus Scatomorpha</taxon>
    </lineage>
</organism>
<dbReference type="SUPFAM" id="SSF53474">
    <property type="entry name" value="alpha/beta-Hydrolases"/>
    <property type="match status" value="1"/>
</dbReference>
<dbReference type="InterPro" id="IPR029058">
    <property type="entry name" value="AB_hydrolase_fold"/>
</dbReference>
<evidence type="ECO:0000313" key="1">
    <source>
        <dbReference type="EMBL" id="HIS67182.1"/>
    </source>
</evidence>
<name>A0A9D1FDR3_9FIRM</name>
<sequence>MANAIDYLDWRGDVPLSLDGFSEVDGLIICKLTSLDFSGIVPEDGAMGFADALGEYFKRFGEEDRRLGVLLPPGTVTMAKKLLASRRFAGLVIGDYINRVDGANAEQFCALTAFLPDGTRYIAFRGTDDTLAAWREDFNMSSLDAVPAQLDAAAYLTRAGWRFDGELRVGGHSKGGNLSVFAAMSAPEELQERLLDVYNFDGPGFRRSVKSEPGFRRVRDKIRMFVPQHSMVGVLLENDADYAIVESCETGAAAHNGFTWQVKGRRFVRCPGFALRSRVYREAMRSWAERLDLEQRQELINAVFDALESTGAQTLSDLNERRVRSALAAARDLLSDEDEREVFAESMEQLARAYISAARSRLPIIGRFRRKDN</sequence>
<reference evidence="1" key="1">
    <citation type="submission" date="2020-10" db="EMBL/GenBank/DDBJ databases">
        <authorList>
            <person name="Gilroy R."/>
        </authorList>
    </citation>
    <scope>NUCLEOTIDE SEQUENCE</scope>
    <source>
        <strain evidence="1">ChiHjej10B9-9673</strain>
    </source>
</reference>
<evidence type="ECO:0000313" key="2">
    <source>
        <dbReference type="Proteomes" id="UP000824001"/>
    </source>
</evidence>
<comment type="caution">
    <text evidence="1">The sequence shown here is derived from an EMBL/GenBank/DDBJ whole genome shotgun (WGS) entry which is preliminary data.</text>
</comment>
<accession>A0A9D1FDR3</accession>
<gene>
    <name evidence="1" type="ORF">IAC18_06415</name>
</gene>
<dbReference type="Proteomes" id="UP000824001">
    <property type="component" value="Unassembled WGS sequence"/>
</dbReference>
<dbReference type="EMBL" id="DVJK01000179">
    <property type="protein sequence ID" value="HIS67182.1"/>
    <property type="molecule type" value="Genomic_DNA"/>
</dbReference>
<dbReference type="InterPro" id="IPR024499">
    <property type="entry name" value="Mbeg1-like"/>
</dbReference>
<protein>
    <submittedName>
        <fullName evidence="1">DUF2974 domain-containing protein</fullName>
    </submittedName>
</protein>